<organism evidence="1 2">
    <name type="scientific">Megaselia scalaris</name>
    <name type="common">Humpbacked fly</name>
    <name type="synonym">Phora scalaris</name>
    <dbReference type="NCBI Taxonomy" id="36166"/>
    <lineage>
        <taxon>Eukaryota</taxon>
        <taxon>Metazoa</taxon>
        <taxon>Ecdysozoa</taxon>
        <taxon>Arthropoda</taxon>
        <taxon>Hexapoda</taxon>
        <taxon>Insecta</taxon>
        <taxon>Pterygota</taxon>
        <taxon>Neoptera</taxon>
        <taxon>Endopterygota</taxon>
        <taxon>Diptera</taxon>
        <taxon>Brachycera</taxon>
        <taxon>Muscomorpha</taxon>
        <taxon>Platypezoidea</taxon>
        <taxon>Phoridae</taxon>
        <taxon>Megaseliini</taxon>
        <taxon>Megaselia</taxon>
    </lineage>
</organism>
<evidence type="ECO:0000313" key="2">
    <source>
        <dbReference type="Proteomes" id="UP000015102"/>
    </source>
</evidence>
<accession>T1GPL1</accession>
<dbReference type="EMBL" id="CAQQ02045883">
    <property type="status" value="NOT_ANNOTATED_CDS"/>
    <property type="molecule type" value="Genomic_DNA"/>
</dbReference>
<keyword evidence="2" id="KW-1185">Reference proteome</keyword>
<sequence>MSYACRKSVKRKNVPRYIRNEEGIYAESSSDVLNFLLETHSPGCTEVENVDASFVQRNFQNIEQSIITEGLIKWALESFSPFKSQVHTEITKSLMQIYKGCLNLGYIPKNWRELKR</sequence>
<protein>
    <submittedName>
        <fullName evidence="1">Uncharacterized protein</fullName>
    </submittedName>
</protein>
<dbReference type="AlphaFoldDB" id="T1GPL1"/>
<proteinExistence type="predicted"/>
<dbReference type="EMBL" id="CAQQ02045882">
    <property type="status" value="NOT_ANNOTATED_CDS"/>
    <property type="molecule type" value="Genomic_DNA"/>
</dbReference>
<reference evidence="1" key="2">
    <citation type="submission" date="2015-06" db="UniProtKB">
        <authorList>
            <consortium name="EnsemblMetazoa"/>
        </authorList>
    </citation>
    <scope>IDENTIFICATION</scope>
</reference>
<name>T1GPL1_MEGSC</name>
<dbReference type="HOGENOM" id="CLU_2099652_0_0_1"/>
<evidence type="ECO:0000313" key="1">
    <source>
        <dbReference type="EnsemblMetazoa" id="MESCA005544-PA"/>
    </source>
</evidence>
<reference evidence="2" key="1">
    <citation type="submission" date="2013-02" db="EMBL/GenBank/DDBJ databases">
        <authorList>
            <person name="Hughes D."/>
        </authorList>
    </citation>
    <scope>NUCLEOTIDE SEQUENCE</scope>
    <source>
        <strain>Durham</strain>
        <strain evidence="2">NC isolate 2 -- Noor lab</strain>
    </source>
</reference>
<dbReference type="Proteomes" id="UP000015102">
    <property type="component" value="Unassembled WGS sequence"/>
</dbReference>
<dbReference type="EnsemblMetazoa" id="MESCA005544-RA">
    <property type="protein sequence ID" value="MESCA005544-PA"/>
    <property type="gene ID" value="MESCA005544"/>
</dbReference>